<evidence type="ECO:0000256" key="17">
    <source>
        <dbReference type="ARBA" id="ARBA00041808"/>
    </source>
</evidence>
<dbReference type="InterPro" id="IPR036881">
    <property type="entry name" value="Glyco_hydro_3_C_sf"/>
</dbReference>
<dbReference type="GO" id="GO:0009251">
    <property type="term" value="P:glucan catabolic process"/>
    <property type="evidence" value="ECO:0007669"/>
    <property type="project" value="TreeGrafter"/>
</dbReference>
<evidence type="ECO:0000256" key="3">
    <source>
        <dbReference type="ARBA" id="ARBA00004987"/>
    </source>
</evidence>
<keyword evidence="7 18" id="KW-0732">Signal</keyword>
<dbReference type="Proteomes" id="UP000277580">
    <property type="component" value="Unassembled WGS sequence"/>
</dbReference>
<dbReference type="OrthoDB" id="434at2759"/>
<dbReference type="InterPro" id="IPR050288">
    <property type="entry name" value="Cellulose_deg_GH3"/>
</dbReference>
<comment type="similarity">
    <text evidence="4">Belongs to the glycosyl hydrolase 3 family.</text>
</comment>
<feature type="domain" description="Fibronectin type III-like" evidence="19">
    <location>
        <begin position="690"/>
        <end position="758"/>
    </location>
</feature>
<dbReference type="STRING" id="1392247.A0A3N4L4G7"/>
<dbReference type="EC" id="3.2.1.21" evidence="5"/>
<dbReference type="Pfam" id="PF14310">
    <property type="entry name" value="Fn3-like"/>
    <property type="match status" value="1"/>
</dbReference>
<dbReference type="PRINTS" id="PR00133">
    <property type="entry name" value="GLHYDRLASE3"/>
</dbReference>
<keyword evidence="12" id="KW-0624">Polysaccharide degradation</keyword>
<evidence type="ECO:0000256" key="11">
    <source>
        <dbReference type="ARBA" id="ARBA00023295"/>
    </source>
</evidence>
<keyword evidence="8 20" id="KW-0378">Hydrolase</keyword>
<protein>
    <recommendedName>
        <fullName evidence="14">Probable beta-glucosidase G</fullName>
        <ecNumber evidence="5">3.2.1.21</ecNumber>
    </recommendedName>
    <alternativeName>
        <fullName evidence="15">Beta-D-glucoside glucohydrolase G</fullName>
    </alternativeName>
    <alternativeName>
        <fullName evidence="16">Cellobiase G</fullName>
    </alternativeName>
    <alternativeName>
        <fullName evidence="17">Gentiobiase G</fullName>
    </alternativeName>
</protein>
<evidence type="ECO:0000256" key="16">
    <source>
        <dbReference type="ARBA" id="ARBA00041601"/>
    </source>
</evidence>
<dbReference type="InterPro" id="IPR036962">
    <property type="entry name" value="Glyco_hydro_3_N_sf"/>
</dbReference>
<dbReference type="InterPro" id="IPR017853">
    <property type="entry name" value="GH"/>
</dbReference>
<dbReference type="Gene3D" id="2.60.40.10">
    <property type="entry name" value="Immunoglobulins"/>
    <property type="match status" value="1"/>
</dbReference>
<evidence type="ECO:0000256" key="7">
    <source>
        <dbReference type="ARBA" id="ARBA00022729"/>
    </source>
</evidence>
<dbReference type="AlphaFoldDB" id="A0A3N4L4G7"/>
<keyword evidence="10" id="KW-0119">Carbohydrate metabolism</keyword>
<evidence type="ECO:0000256" key="18">
    <source>
        <dbReference type="SAM" id="SignalP"/>
    </source>
</evidence>
<comment type="function">
    <text evidence="13">Beta-glucosidases are one of a number of cellulolytic enzymes involved in the degradation of cellulosic biomass. Catalyzes the last step releasing glucose from the inhibitory cellobiose.</text>
</comment>
<comment type="subcellular location">
    <subcellularLocation>
        <location evidence="2">Secreted</location>
    </subcellularLocation>
</comment>
<dbReference type="FunFam" id="3.40.50.1700:FF:000003">
    <property type="entry name" value="Probable beta-glucosidase"/>
    <property type="match status" value="1"/>
</dbReference>
<keyword evidence="11" id="KW-0326">Glycosidase</keyword>
<dbReference type="SMART" id="SM01217">
    <property type="entry name" value="Fn3_like"/>
    <property type="match status" value="1"/>
</dbReference>
<evidence type="ECO:0000256" key="5">
    <source>
        <dbReference type="ARBA" id="ARBA00012744"/>
    </source>
</evidence>
<evidence type="ECO:0000256" key="1">
    <source>
        <dbReference type="ARBA" id="ARBA00000448"/>
    </source>
</evidence>
<gene>
    <name evidence="20" type="ORF">P167DRAFT_569544</name>
</gene>
<dbReference type="PANTHER" id="PTHR42715:SF12">
    <property type="entry name" value="BETA-GLUCOSIDASE G-RELATED"/>
    <property type="match status" value="1"/>
</dbReference>
<keyword evidence="9" id="KW-0325">Glycoprotein</keyword>
<keyword evidence="21" id="KW-1185">Reference proteome</keyword>
<evidence type="ECO:0000256" key="9">
    <source>
        <dbReference type="ARBA" id="ARBA00023180"/>
    </source>
</evidence>
<keyword evidence="6" id="KW-0964">Secreted</keyword>
<name>A0A3N4L4G7_9PEZI</name>
<proteinExistence type="inferred from homology"/>
<evidence type="ECO:0000256" key="4">
    <source>
        <dbReference type="ARBA" id="ARBA00005336"/>
    </source>
</evidence>
<dbReference type="InterPro" id="IPR026891">
    <property type="entry name" value="Fn3-like"/>
</dbReference>
<sequence length="769" mass="83153">MKYLTPWLCLATIVLCGDHDDISSQFGAARELRTWDEAYALAKTFVAKLNTAEKISLSSGSGISFGPCSGNTQDIDRLGFREMCFQDGPVGVRGTDKVSVFPAGITTGSTWDKELMYLRSRAMGVENRLKGVNVALAPVAGGLGRAPAAGRNWEAFGSDPYLTGVANAESVKGLQDEGVIACAKHFVGNEQERYRLVIENIPNLDREILASLSSQIDERTLRELYEWPFVDAVEAGAGSVMCSYQRVNNEYSCESTTLIRDHLKSNASGGLNFKGFVMTDWFASAIPSLAARAGVDIIMPGDIGATGIVAALLPASDGASTNGTRLDEMVTRLVASWYKMRQETDWPDVSFSTWSSDEFGVFLDRGYIGQINFHAQAAQPVHATLIRRIAAEGTTLLKNTGSLPLSSTALSIGVFGNDAGPIPESSCGTFGACSAGTLAVGWGSGTGTFEYLIDPLQAITAKAADIGAVVESVLDDYAYTEIREKAAGKDVCFAFVNSRSGEGTNSVEENYGDRNNLTAWRDGDTLVKTVAASCSNTVVVIHSVGPILVEEWVENPNVTAVLLAHLPGQESGNSLVDVLWGDVNPSGKLPYTMGKTEDDYCCKVQYDWTGFQPEQEFSEGLFIDYKWFDKNNIEPRFEFGYGLSYTNFTYDANSLTITEPFDEVDSTDFMAPLFNISVSITNSGPVAGKEVAQLYLKYPSSTSSPVRQLRGFEKLSLQPGETKTAVFVVTKRDVSYWDSGEWKVARGAGYGVEVSASSRDVRAQGVVTF</sequence>
<evidence type="ECO:0000256" key="14">
    <source>
        <dbReference type="ARBA" id="ARBA00039579"/>
    </source>
</evidence>
<dbReference type="GO" id="GO:0008422">
    <property type="term" value="F:beta-glucosidase activity"/>
    <property type="evidence" value="ECO:0007669"/>
    <property type="project" value="UniProtKB-EC"/>
</dbReference>
<dbReference type="PANTHER" id="PTHR42715">
    <property type="entry name" value="BETA-GLUCOSIDASE"/>
    <property type="match status" value="1"/>
</dbReference>
<accession>A0A3N4L4G7</accession>
<comment type="pathway">
    <text evidence="3">Glycan metabolism; cellulose degradation.</text>
</comment>
<dbReference type="Gene3D" id="3.20.20.300">
    <property type="entry name" value="Glycoside hydrolase, family 3, N-terminal domain"/>
    <property type="match status" value="1"/>
</dbReference>
<comment type="catalytic activity">
    <reaction evidence="1">
        <text>Hydrolysis of terminal, non-reducing beta-D-glucosyl residues with release of beta-D-glucose.</text>
        <dbReference type="EC" id="3.2.1.21"/>
    </reaction>
</comment>
<dbReference type="InterPro" id="IPR013783">
    <property type="entry name" value="Ig-like_fold"/>
</dbReference>
<evidence type="ECO:0000313" key="21">
    <source>
        <dbReference type="Proteomes" id="UP000277580"/>
    </source>
</evidence>
<organism evidence="20 21">
    <name type="scientific">Morchella conica CCBAS932</name>
    <dbReference type="NCBI Taxonomy" id="1392247"/>
    <lineage>
        <taxon>Eukaryota</taxon>
        <taxon>Fungi</taxon>
        <taxon>Dikarya</taxon>
        <taxon>Ascomycota</taxon>
        <taxon>Pezizomycotina</taxon>
        <taxon>Pezizomycetes</taxon>
        <taxon>Pezizales</taxon>
        <taxon>Morchellaceae</taxon>
        <taxon>Morchella</taxon>
    </lineage>
</organism>
<dbReference type="InParanoid" id="A0A3N4L4G7"/>
<dbReference type="SUPFAM" id="SSF52279">
    <property type="entry name" value="Beta-D-glucan exohydrolase, C-terminal domain"/>
    <property type="match status" value="1"/>
</dbReference>
<dbReference type="Pfam" id="PF00933">
    <property type="entry name" value="Glyco_hydro_3"/>
    <property type="match status" value="1"/>
</dbReference>
<evidence type="ECO:0000256" key="15">
    <source>
        <dbReference type="ARBA" id="ARBA00041276"/>
    </source>
</evidence>
<evidence type="ECO:0000313" key="20">
    <source>
        <dbReference type="EMBL" id="RPB17804.1"/>
    </source>
</evidence>
<reference evidence="20 21" key="1">
    <citation type="journal article" date="2018" name="Nat. Ecol. Evol.">
        <title>Pezizomycetes genomes reveal the molecular basis of ectomycorrhizal truffle lifestyle.</title>
        <authorList>
            <person name="Murat C."/>
            <person name="Payen T."/>
            <person name="Noel B."/>
            <person name="Kuo A."/>
            <person name="Morin E."/>
            <person name="Chen J."/>
            <person name="Kohler A."/>
            <person name="Krizsan K."/>
            <person name="Balestrini R."/>
            <person name="Da Silva C."/>
            <person name="Montanini B."/>
            <person name="Hainaut M."/>
            <person name="Levati E."/>
            <person name="Barry K.W."/>
            <person name="Belfiori B."/>
            <person name="Cichocki N."/>
            <person name="Clum A."/>
            <person name="Dockter R.B."/>
            <person name="Fauchery L."/>
            <person name="Guy J."/>
            <person name="Iotti M."/>
            <person name="Le Tacon F."/>
            <person name="Lindquist E.A."/>
            <person name="Lipzen A."/>
            <person name="Malagnac F."/>
            <person name="Mello A."/>
            <person name="Molinier V."/>
            <person name="Miyauchi S."/>
            <person name="Poulain J."/>
            <person name="Riccioni C."/>
            <person name="Rubini A."/>
            <person name="Sitrit Y."/>
            <person name="Splivallo R."/>
            <person name="Traeger S."/>
            <person name="Wang M."/>
            <person name="Zifcakova L."/>
            <person name="Wipf D."/>
            <person name="Zambonelli A."/>
            <person name="Paolocci F."/>
            <person name="Nowrousian M."/>
            <person name="Ottonello S."/>
            <person name="Baldrian P."/>
            <person name="Spatafora J.W."/>
            <person name="Henrissat B."/>
            <person name="Nagy L.G."/>
            <person name="Aury J.M."/>
            <person name="Wincker P."/>
            <person name="Grigoriev I.V."/>
            <person name="Bonfante P."/>
            <person name="Martin F.M."/>
        </authorList>
    </citation>
    <scope>NUCLEOTIDE SEQUENCE [LARGE SCALE GENOMIC DNA]</scope>
    <source>
        <strain evidence="20 21">CCBAS932</strain>
    </source>
</reference>
<evidence type="ECO:0000256" key="8">
    <source>
        <dbReference type="ARBA" id="ARBA00022801"/>
    </source>
</evidence>
<dbReference type="InterPro" id="IPR002772">
    <property type="entry name" value="Glyco_hydro_3_C"/>
</dbReference>
<dbReference type="GO" id="GO:0005576">
    <property type="term" value="C:extracellular region"/>
    <property type="evidence" value="ECO:0007669"/>
    <property type="project" value="UniProtKB-SubCell"/>
</dbReference>
<dbReference type="EMBL" id="ML119105">
    <property type="protein sequence ID" value="RPB17804.1"/>
    <property type="molecule type" value="Genomic_DNA"/>
</dbReference>
<feature type="chain" id="PRO_5017986394" description="Probable beta-glucosidase G" evidence="18">
    <location>
        <begin position="17"/>
        <end position="769"/>
    </location>
</feature>
<evidence type="ECO:0000256" key="12">
    <source>
        <dbReference type="ARBA" id="ARBA00023326"/>
    </source>
</evidence>
<dbReference type="InterPro" id="IPR001764">
    <property type="entry name" value="Glyco_hydro_3_N"/>
</dbReference>
<evidence type="ECO:0000259" key="19">
    <source>
        <dbReference type="SMART" id="SM01217"/>
    </source>
</evidence>
<feature type="signal peptide" evidence="18">
    <location>
        <begin position="1"/>
        <end position="16"/>
    </location>
</feature>
<dbReference type="SUPFAM" id="SSF51445">
    <property type="entry name" value="(Trans)glycosidases"/>
    <property type="match status" value="1"/>
</dbReference>
<evidence type="ECO:0000256" key="13">
    <source>
        <dbReference type="ARBA" id="ARBA00024983"/>
    </source>
</evidence>
<dbReference type="Pfam" id="PF01915">
    <property type="entry name" value="Glyco_hydro_3_C"/>
    <property type="match status" value="1"/>
</dbReference>
<evidence type="ECO:0000256" key="6">
    <source>
        <dbReference type="ARBA" id="ARBA00022525"/>
    </source>
</evidence>
<dbReference type="FunFam" id="3.20.20.300:FF:000002">
    <property type="entry name" value="Probable beta-glucosidase"/>
    <property type="match status" value="1"/>
</dbReference>
<evidence type="ECO:0000256" key="10">
    <source>
        <dbReference type="ARBA" id="ARBA00023277"/>
    </source>
</evidence>
<dbReference type="Gene3D" id="3.40.50.1700">
    <property type="entry name" value="Glycoside hydrolase family 3 C-terminal domain"/>
    <property type="match status" value="1"/>
</dbReference>
<evidence type="ECO:0000256" key="2">
    <source>
        <dbReference type="ARBA" id="ARBA00004613"/>
    </source>
</evidence>